<dbReference type="Gene3D" id="2.80.10.50">
    <property type="match status" value="1"/>
</dbReference>
<accession>A0A5B9G7P2</accession>
<protein>
    <submittedName>
        <fullName evidence="3">Fgf</fullName>
    </submittedName>
</protein>
<dbReference type="CDD" id="cd23311">
    <property type="entry name" value="beta-trefoil_FGF_Bnl-like"/>
    <property type="match status" value="1"/>
</dbReference>
<dbReference type="GO" id="GO:0008083">
    <property type="term" value="F:growth factor activity"/>
    <property type="evidence" value="ECO:0007669"/>
    <property type="project" value="InterPro"/>
</dbReference>
<evidence type="ECO:0000256" key="1">
    <source>
        <dbReference type="ARBA" id="ARBA00007936"/>
    </source>
</evidence>
<dbReference type="InterPro" id="IPR008996">
    <property type="entry name" value="IL1/FGF"/>
</dbReference>
<name>A0A5B9G7P2_NPVMC</name>
<dbReference type="Pfam" id="PF00167">
    <property type="entry name" value="FGF"/>
    <property type="match status" value="1"/>
</dbReference>
<dbReference type="SMART" id="SM00442">
    <property type="entry name" value="FGF"/>
    <property type="match status" value="1"/>
</dbReference>
<evidence type="ECO:0000256" key="2">
    <source>
        <dbReference type="SAM" id="MobiDB-lite"/>
    </source>
</evidence>
<proteinExistence type="inferred from homology"/>
<comment type="similarity">
    <text evidence="1">Belongs to the heparin-binding growth factors family.</text>
</comment>
<feature type="region of interest" description="Disordered" evidence="2">
    <location>
        <begin position="187"/>
        <end position="220"/>
    </location>
</feature>
<dbReference type="SUPFAM" id="SSF50353">
    <property type="entry name" value="Cytokine"/>
    <property type="match status" value="1"/>
</dbReference>
<reference evidence="3" key="1">
    <citation type="submission" date="2019-01" db="EMBL/GenBank/DDBJ databases">
        <title>Genomics of alphabaculovirus isolates infecting Mamestra species from North America and Eurasia.</title>
        <authorList>
            <person name="Erlandson M.A."/>
            <person name="Baldwin D."/>
            <person name="Theilmann D.A."/>
        </authorList>
    </citation>
    <scope>NUCLEOTIDE SEQUENCE</scope>
    <source>
        <strain evidence="3">AB260</strain>
    </source>
</reference>
<dbReference type="InterPro" id="IPR002209">
    <property type="entry name" value="Fibroblast_GF_fam"/>
</dbReference>
<organismHost>
    <name type="scientific">Mamestra configurata</name>
    <name type="common">bertha armyworm</name>
    <dbReference type="NCBI Taxonomy" id="174822"/>
</organismHost>
<organism evidence="3">
    <name type="scientific">Mamestra configurata nucleopolyhedrovirus</name>
    <name type="common">MacoNPV</name>
    <dbReference type="NCBI Taxonomy" id="207830"/>
    <lineage>
        <taxon>Viruses</taxon>
        <taxon>Viruses incertae sedis</taxon>
        <taxon>Naldaviricetes</taxon>
        <taxon>Lefavirales</taxon>
        <taxon>Baculoviridae</taxon>
        <taxon>Alphabaculovirus</taxon>
        <taxon>Alphabaculovirus maconfiguratae</taxon>
    </lineage>
</organism>
<dbReference type="EMBL" id="MK409385">
    <property type="protein sequence ID" value="QEE79938.1"/>
    <property type="molecule type" value="Genomic_DNA"/>
</dbReference>
<evidence type="ECO:0000313" key="3">
    <source>
        <dbReference type="EMBL" id="QEE79938.1"/>
    </source>
</evidence>
<sequence>MYVPIVIFAACCIIAHGKPLETNLTLHTREGTQKNVQIFINHHLLRMNLDGIVNGTQTGESSETVWHRISQSDGILLRSSLYCNYACINECGYGYSALIPNNECLWTEQYDEHNYRFINKKFGNRTAYLSINLEGKLKRTVLLRKETLGNKFEQSHVTLKDYDSEALNVTCKPVNYKKISYQPIKTCKNPPRPKKGLKREVEDKDDDEVEPKGPINTGGGALPTMTVPLIGMADMINNTIVSQVPLNTTDNIIKTNMVPVMHNEVIELEEKEESNKTFTYEIDPNKRYYKEIIEIKPLDSVNRTTNVITERTIIKTTEITESTMIVDDPATQALVDEILRFNGTSSALPKTHEEVFGIVKLSTSRKCSMYVFN</sequence>